<dbReference type="EMBL" id="CXWC01000014">
    <property type="protein sequence ID" value="CTQ77823.1"/>
    <property type="molecule type" value="Genomic_DNA"/>
</dbReference>
<accession>A0A0M6ZJH8</accession>
<keyword evidence="3" id="KW-1185">Reference proteome</keyword>
<dbReference type="GeneID" id="97672555"/>
<evidence type="ECO:0000256" key="1">
    <source>
        <dbReference type="SAM" id="SignalP"/>
    </source>
</evidence>
<organism evidence="2 3">
    <name type="scientific">Roseibium album</name>
    <dbReference type="NCBI Taxonomy" id="311410"/>
    <lineage>
        <taxon>Bacteria</taxon>
        <taxon>Pseudomonadati</taxon>
        <taxon>Pseudomonadota</taxon>
        <taxon>Alphaproteobacteria</taxon>
        <taxon>Hyphomicrobiales</taxon>
        <taxon>Stappiaceae</taxon>
        <taxon>Roseibium</taxon>
    </lineage>
</organism>
<dbReference type="RefSeq" id="WP_055120551.1">
    <property type="nucleotide sequence ID" value="NZ_CANKXR010000013.1"/>
</dbReference>
<gene>
    <name evidence="2" type="ORF">LA5096_05299</name>
</gene>
<evidence type="ECO:0000313" key="2">
    <source>
        <dbReference type="EMBL" id="CTQ77823.1"/>
    </source>
</evidence>
<reference evidence="3" key="1">
    <citation type="submission" date="2015-07" db="EMBL/GenBank/DDBJ databases">
        <authorList>
            <person name="Rodrigo-Torres Lidia"/>
            <person name="Arahal R.David."/>
        </authorList>
    </citation>
    <scope>NUCLEOTIDE SEQUENCE [LARGE SCALE GENOMIC DNA]</scope>
    <source>
        <strain evidence="3">CECT 5096</strain>
    </source>
</reference>
<dbReference type="AlphaFoldDB" id="A0A0M6ZJH8"/>
<dbReference type="Proteomes" id="UP000049983">
    <property type="component" value="Unassembled WGS sequence"/>
</dbReference>
<feature type="chain" id="PRO_5009787818" evidence="1">
    <location>
        <begin position="21"/>
        <end position="155"/>
    </location>
</feature>
<dbReference type="OrthoDB" id="7847064at2"/>
<dbReference type="STRING" id="311410.LA5095_05281"/>
<evidence type="ECO:0000313" key="3">
    <source>
        <dbReference type="Proteomes" id="UP000049983"/>
    </source>
</evidence>
<proteinExistence type="predicted"/>
<feature type="signal peptide" evidence="1">
    <location>
        <begin position="1"/>
        <end position="20"/>
    </location>
</feature>
<keyword evidence="1" id="KW-0732">Signal</keyword>
<name>A0A0M6ZJH8_9HYPH</name>
<sequence length="155" mass="17353">MKTRIAILFAVLSLATSALAETIPQPGDYYLISRDPDGKFLGSHKLFKERAAETHQLAYCSRRYFVRGNSIAWTQIEVERGNTVHVEFNFGRGWRPICANPERQVTLTDIGVKLSAREYLASLEEGEPPINRLAAIGAIFRAETTDKSDGSFHSH</sequence>
<protein>
    <submittedName>
        <fullName evidence="2">Uncharacterized protein</fullName>
    </submittedName>
</protein>